<dbReference type="Proteomes" id="UP000183385">
    <property type="component" value="Unassembled WGS sequence"/>
</dbReference>
<accession>A0AAQ1R0J6</accession>
<evidence type="ECO:0000313" key="2">
    <source>
        <dbReference type="EMBL" id="SFD81899.1"/>
    </source>
</evidence>
<feature type="transmembrane region" description="Helical" evidence="1">
    <location>
        <begin position="40"/>
        <end position="62"/>
    </location>
</feature>
<comment type="caution">
    <text evidence="2">The sequence shown here is derived from an EMBL/GenBank/DDBJ whole genome shotgun (WGS) entry which is preliminary data.</text>
</comment>
<name>A0AAQ1R0J6_9PSED</name>
<feature type="non-terminal residue" evidence="2">
    <location>
        <position position="1"/>
    </location>
</feature>
<gene>
    <name evidence="2" type="ORF">SAMN05216577_1391</name>
</gene>
<protein>
    <submittedName>
        <fullName evidence="2">Uncharacterized protein</fullName>
    </submittedName>
</protein>
<keyword evidence="1" id="KW-0472">Membrane</keyword>
<feature type="transmembrane region" description="Helical" evidence="1">
    <location>
        <begin position="74"/>
        <end position="94"/>
    </location>
</feature>
<keyword evidence="3" id="KW-1185">Reference proteome</keyword>
<reference evidence="2 3" key="1">
    <citation type="submission" date="2016-10" db="EMBL/GenBank/DDBJ databases">
        <authorList>
            <person name="Varghese N."/>
            <person name="Submissions S."/>
        </authorList>
    </citation>
    <scope>NUCLEOTIDE SEQUENCE [LARGE SCALE GENOMIC DNA]</scope>
    <source>
        <strain evidence="2 3">LMG 18378</strain>
    </source>
</reference>
<keyword evidence="1" id="KW-1133">Transmembrane helix</keyword>
<feature type="transmembrane region" description="Helical" evidence="1">
    <location>
        <begin position="127"/>
        <end position="146"/>
    </location>
</feature>
<proteinExistence type="predicted"/>
<dbReference type="EMBL" id="FOLS01000039">
    <property type="protein sequence ID" value="SFD81899.1"/>
    <property type="molecule type" value="Genomic_DNA"/>
</dbReference>
<keyword evidence="1" id="KW-0812">Transmembrane</keyword>
<feature type="transmembrane region" description="Helical" evidence="1">
    <location>
        <begin position="158"/>
        <end position="181"/>
    </location>
</feature>
<sequence>GGLLPLAALLVNALNAESYLAQAHALERMDTQRRAESISATLYAGAALVAVVQNWVIVGRGVQEFTLTKGQFSFVAPTLTLFGGFVGGLSFGAASHEYKSLELQLQNAQNSIDPWLEIRRLAVAGQIGAYGAQAALGLGLTGMRLFNRIDTPTAIRRFRLGMGPINLLLLALGGVYLFAWWRQSTPLQQYLANCCWSKARAGNTDPIPAEQQQREFDQLLILLYQPRVSVDSKSQRVPGSLGDTVSLEAIQRLTIDLPGAEPSSVELDLGLIGSPVPDHFRMLRSNDLPSLDIGDLWLERSQCTWIPSDQGQGLRLSGTFRQAQVRLSLRLRYRNPLVDLAGITTIGGRQGVAYVLTAEIAPIVLRPSEPTPELDRAQTYRLTGENHLHPKESR</sequence>
<organism evidence="2 3">
    <name type="scientific">Pseudomonas citronellolis</name>
    <dbReference type="NCBI Taxonomy" id="53408"/>
    <lineage>
        <taxon>Bacteria</taxon>
        <taxon>Pseudomonadati</taxon>
        <taxon>Pseudomonadota</taxon>
        <taxon>Gammaproteobacteria</taxon>
        <taxon>Pseudomonadales</taxon>
        <taxon>Pseudomonadaceae</taxon>
        <taxon>Pseudomonas</taxon>
    </lineage>
</organism>
<dbReference type="AlphaFoldDB" id="A0AAQ1R0J6"/>
<evidence type="ECO:0000256" key="1">
    <source>
        <dbReference type="SAM" id="Phobius"/>
    </source>
</evidence>
<evidence type="ECO:0000313" key="3">
    <source>
        <dbReference type="Proteomes" id="UP000183385"/>
    </source>
</evidence>